<gene>
    <name evidence="1" type="ORF">DHW29_17605</name>
</gene>
<organism evidence="1 2">
    <name type="scientific">Acinetobacter ursingii</name>
    <dbReference type="NCBI Taxonomy" id="108980"/>
    <lineage>
        <taxon>Bacteria</taxon>
        <taxon>Pseudomonadati</taxon>
        <taxon>Pseudomonadota</taxon>
        <taxon>Gammaproteobacteria</taxon>
        <taxon>Moraxellales</taxon>
        <taxon>Moraxellaceae</taxon>
        <taxon>Acinetobacter</taxon>
    </lineage>
</organism>
<proteinExistence type="predicted"/>
<dbReference type="RefSeq" id="WP_049173723.1">
    <property type="nucleotide sequence ID" value="NZ_BKFK01000002.1"/>
</dbReference>
<evidence type="ECO:0000313" key="2">
    <source>
        <dbReference type="Proteomes" id="UP000263596"/>
    </source>
</evidence>
<name>A0A3D2SUD4_9GAMM</name>
<evidence type="ECO:0000313" key="1">
    <source>
        <dbReference type="EMBL" id="HCK31790.1"/>
    </source>
</evidence>
<protein>
    <submittedName>
        <fullName evidence="1">Uncharacterized protein</fullName>
    </submittedName>
</protein>
<dbReference type="EMBL" id="DPVE01000326">
    <property type="protein sequence ID" value="HCK31790.1"/>
    <property type="molecule type" value="Genomic_DNA"/>
</dbReference>
<accession>A0A3D2SUD4</accession>
<comment type="caution">
    <text evidence="1">The sequence shown here is derived from an EMBL/GenBank/DDBJ whole genome shotgun (WGS) entry which is preliminary data.</text>
</comment>
<sequence length="711" mass="79982">MDFKNKQGTVDARNVNLDFKADNTNSHNIILNFEHLSDGSTNLNFGDDVSAEIACEVALSFHSEIQALYTDSTTNLAIVDSSVYVGFVSEITAVFSNNTISVVIDNGFSAQIEARYLEHAAINAGIVVSFQAEIEAVFVENLCTIDAVVDTSVLSILTAIFDLNFIRGMFYGIDARYEKAITALHDVVARSNQAVMLSNQFAIAQEQGLTISNFANTRFEKAKPIVRAIKAIFEETTQLQQSYYIKWQDDERLFIGKNIVFENGLNLPHLRKTKWQEMIRKRKQITYNYEVAHVFEKHFKFGWDKGLELRLKSDIPWEDGRAIYYRKHPVEPWPEPEIPEYIGSTDLNFFCLCSDVDAHNVILNFGVDDCIPSTPNQKWWHIVNEIEVTRLDNGQIINVRNGNYRTDRQSWCWSYSLIVPVFELSKLDPIDNKPVILKIVVNGFEHLMLLENRTRSRQFAKETYTLTGRSPSALLDSPSSPPRAFLQENERTSVQLAQAEIDRSAYPDLSLNWELIDALGWIVPTESFSYSGLTPIKAIQEIAAAGGGFVYSEADNQTITIKPLYKKTFWNPLQESDYDILLPESIVLEQSTDYETYPDYNGVSLTNDKTGQTGIVKRTGTSGDVLVETVNNNLFTSASVMGSFGKAALAKAALVETHTLNMPLTTKVGQCKPADVLAFNAEWWGIVDAVSVSFTYSKVSQSVTVERVQHE</sequence>
<dbReference type="AlphaFoldDB" id="A0A3D2SUD4"/>
<dbReference type="Proteomes" id="UP000263596">
    <property type="component" value="Unassembled WGS sequence"/>
</dbReference>
<reference evidence="1 2" key="1">
    <citation type="journal article" date="2018" name="Nat. Biotechnol.">
        <title>A standardized bacterial taxonomy based on genome phylogeny substantially revises the tree of life.</title>
        <authorList>
            <person name="Parks D.H."/>
            <person name="Chuvochina M."/>
            <person name="Waite D.W."/>
            <person name="Rinke C."/>
            <person name="Skarshewski A."/>
            <person name="Chaumeil P.A."/>
            <person name="Hugenholtz P."/>
        </authorList>
    </citation>
    <scope>NUCLEOTIDE SEQUENCE [LARGE SCALE GENOMIC DNA]</scope>
    <source>
        <strain evidence="1">UBA9669</strain>
    </source>
</reference>